<feature type="region of interest" description="Disordered" evidence="7">
    <location>
        <begin position="293"/>
        <end position="313"/>
    </location>
</feature>
<comment type="caution">
    <text evidence="9">The sequence shown here is derived from an EMBL/GenBank/DDBJ whole genome shotgun (WGS) entry which is preliminary data.</text>
</comment>
<feature type="compositionally biased region" description="Low complexity" evidence="7">
    <location>
        <begin position="216"/>
        <end position="241"/>
    </location>
</feature>
<dbReference type="GO" id="GO:0009395">
    <property type="term" value="P:phospholipid catabolic process"/>
    <property type="evidence" value="ECO:0007669"/>
    <property type="project" value="TreeGrafter"/>
</dbReference>
<dbReference type="EC" id="3.1.4.4" evidence="2"/>
<keyword evidence="3" id="KW-0677">Repeat</keyword>
<comment type="catalytic activity">
    <reaction evidence="1">
        <text>a 1,2-diacyl-sn-glycero-3-phosphocholine + H2O = a 1,2-diacyl-sn-glycero-3-phosphate + choline + H(+)</text>
        <dbReference type="Rhea" id="RHEA:14445"/>
        <dbReference type="ChEBI" id="CHEBI:15354"/>
        <dbReference type="ChEBI" id="CHEBI:15377"/>
        <dbReference type="ChEBI" id="CHEBI:15378"/>
        <dbReference type="ChEBI" id="CHEBI:57643"/>
        <dbReference type="ChEBI" id="CHEBI:58608"/>
        <dbReference type="EC" id="3.1.4.4"/>
    </reaction>
</comment>
<feature type="non-terminal residue" evidence="9">
    <location>
        <position position="1"/>
    </location>
</feature>
<evidence type="ECO:0000256" key="7">
    <source>
        <dbReference type="SAM" id="MobiDB-lite"/>
    </source>
</evidence>
<name>A0A9W8I8J1_9FUNG</name>
<dbReference type="OrthoDB" id="14911at2759"/>
<sequence>YIRFFGLRNYDVIRRYADGTMQQDVAALAGNAPAEAPGFNAMLQKQNVPEIKHTVASPKAEPPSEAAPKLPTPEPASSVHRPETIANVRNVERSLSFTTPDYGFQRPDEAFAEDNLPMQDNRQRPSQELAWPSQELPERQHGHFGSFFHHHHEEQTDDGDTGKSSSKNSQQNTESRRSFNLPRRPAGLRQRASFSALRGFLTGDRSGSEHPTTLRSQSRAASSSSSSSSSSSASHSDSESLSSDDYEVPGRRKNAFRYLVRGTEHIKQYGWQRRGGRSHTANGGDRLHRRMYKHGTEERRDSDSEFGGSNVRVDMEDVENYVHPPRTPVRDPADATFLRGSPTEAAEGAGRQQSILLPEDTGTEYMRQCKQAEQSPSQAEGKRKAKPQLDKPLASSSAAATAQQQQHKANVQAYPPPQATRLGPQVLEHEVRGFEASKSASPPLMRSVSTAPPPPAAMPSAEVEQHGDETVVDGEVIDQIVTELVYVHCKLMIVDDRYVIMGSANINDRSMCGNRDSEIAM</sequence>
<dbReference type="InterPro" id="IPR015679">
    <property type="entry name" value="PLipase_D_fam"/>
</dbReference>
<feature type="region of interest" description="Disordered" evidence="7">
    <location>
        <begin position="368"/>
        <end position="420"/>
    </location>
</feature>
<evidence type="ECO:0000256" key="5">
    <source>
        <dbReference type="ARBA" id="ARBA00022963"/>
    </source>
</evidence>
<feature type="compositionally biased region" description="Basic and acidic residues" evidence="7">
    <location>
        <begin position="294"/>
        <end position="303"/>
    </location>
</feature>
<feature type="domain" description="PLD phosphodiesterase" evidence="8">
    <location>
        <begin position="483"/>
        <end position="510"/>
    </location>
</feature>
<evidence type="ECO:0000313" key="10">
    <source>
        <dbReference type="Proteomes" id="UP001139887"/>
    </source>
</evidence>
<evidence type="ECO:0000256" key="6">
    <source>
        <dbReference type="ARBA" id="ARBA00023098"/>
    </source>
</evidence>
<evidence type="ECO:0000313" key="9">
    <source>
        <dbReference type="EMBL" id="KAJ2843520.1"/>
    </source>
</evidence>
<dbReference type="PANTHER" id="PTHR18896:SF76">
    <property type="entry name" value="PHOSPHOLIPASE"/>
    <property type="match status" value="1"/>
</dbReference>
<dbReference type="Pfam" id="PF00614">
    <property type="entry name" value="PLDc"/>
    <property type="match status" value="1"/>
</dbReference>
<feature type="region of interest" description="Disordered" evidence="7">
    <location>
        <begin position="435"/>
        <end position="465"/>
    </location>
</feature>
<evidence type="ECO:0000256" key="1">
    <source>
        <dbReference type="ARBA" id="ARBA00000798"/>
    </source>
</evidence>
<feature type="region of interest" description="Disordered" evidence="7">
    <location>
        <begin position="119"/>
        <end position="248"/>
    </location>
</feature>
<accession>A0A9W8I8J1</accession>
<dbReference type="EMBL" id="JANBUW010001384">
    <property type="protein sequence ID" value="KAJ2843520.1"/>
    <property type="molecule type" value="Genomic_DNA"/>
</dbReference>
<dbReference type="Gene3D" id="3.30.870.10">
    <property type="entry name" value="Endonuclease Chain A"/>
    <property type="match status" value="1"/>
</dbReference>
<dbReference type="AlphaFoldDB" id="A0A9W8I8J1"/>
<feature type="non-terminal residue" evidence="9">
    <location>
        <position position="521"/>
    </location>
</feature>
<organism evidence="9 10">
    <name type="scientific">Coemansia brasiliensis</name>
    <dbReference type="NCBI Taxonomy" id="2650707"/>
    <lineage>
        <taxon>Eukaryota</taxon>
        <taxon>Fungi</taxon>
        <taxon>Fungi incertae sedis</taxon>
        <taxon>Zoopagomycota</taxon>
        <taxon>Kickxellomycotina</taxon>
        <taxon>Kickxellomycetes</taxon>
        <taxon>Kickxellales</taxon>
        <taxon>Kickxellaceae</taxon>
        <taxon>Coemansia</taxon>
    </lineage>
</organism>
<dbReference type="SMART" id="SM00155">
    <property type="entry name" value="PLDc"/>
    <property type="match status" value="1"/>
</dbReference>
<feature type="compositionally biased region" description="Polar residues" evidence="7">
    <location>
        <begin position="162"/>
        <end position="173"/>
    </location>
</feature>
<dbReference type="GO" id="GO:0060627">
    <property type="term" value="P:regulation of vesicle-mediated transport"/>
    <property type="evidence" value="ECO:0007669"/>
    <property type="project" value="TreeGrafter"/>
</dbReference>
<keyword evidence="10" id="KW-1185">Reference proteome</keyword>
<evidence type="ECO:0000256" key="3">
    <source>
        <dbReference type="ARBA" id="ARBA00022737"/>
    </source>
</evidence>
<keyword evidence="4" id="KW-0378">Hydrolase</keyword>
<dbReference type="PROSITE" id="PS50035">
    <property type="entry name" value="PLD"/>
    <property type="match status" value="1"/>
</dbReference>
<dbReference type="InterPro" id="IPR001736">
    <property type="entry name" value="PLipase_D/transphosphatidylase"/>
</dbReference>
<keyword evidence="5" id="KW-0442">Lipid degradation</keyword>
<keyword evidence="6" id="KW-0443">Lipid metabolism</keyword>
<feature type="region of interest" description="Disordered" evidence="7">
    <location>
        <begin position="53"/>
        <end position="79"/>
    </location>
</feature>
<dbReference type="SUPFAM" id="SSF56024">
    <property type="entry name" value="Phospholipase D/nuclease"/>
    <property type="match status" value="1"/>
</dbReference>
<evidence type="ECO:0000256" key="4">
    <source>
        <dbReference type="ARBA" id="ARBA00022801"/>
    </source>
</evidence>
<evidence type="ECO:0000259" key="8">
    <source>
        <dbReference type="PROSITE" id="PS50035"/>
    </source>
</evidence>
<feature type="compositionally biased region" description="Low complexity" evidence="7">
    <location>
        <begin position="394"/>
        <end position="406"/>
    </location>
</feature>
<dbReference type="Proteomes" id="UP001139887">
    <property type="component" value="Unassembled WGS sequence"/>
</dbReference>
<proteinExistence type="predicted"/>
<dbReference type="GO" id="GO:0004630">
    <property type="term" value="F:phospholipase D activity"/>
    <property type="evidence" value="ECO:0007669"/>
    <property type="project" value="UniProtKB-EC"/>
</dbReference>
<protein>
    <recommendedName>
        <fullName evidence="2">phospholipase D</fullName>
        <ecNumber evidence="2">3.1.4.4</ecNumber>
    </recommendedName>
</protein>
<evidence type="ECO:0000256" key="2">
    <source>
        <dbReference type="ARBA" id="ARBA00012027"/>
    </source>
</evidence>
<reference evidence="9" key="1">
    <citation type="submission" date="2022-07" db="EMBL/GenBank/DDBJ databases">
        <title>Phylogenomic reconstructions and comparative analyses of Kickxellomycotina fungi.</title>
        <authorList>
            <person name="Reynolds N.K."/>
            <person name="Stajich J.E."/>
            <person name="Barry K."/>
            <person name="Grigoriev I.V."/>
            <person name="Crous P."/>
            <person name="Smith M.E."/>
        </authorList>
    </citation>
    <scope>NUCLEOTIDE SEQUENCE</scope>
    <source>
        <strain evidence="9">NRRL 1566</strain>
    </source>
</reference>
<gene>
    <name evidence="9" type="ORF">IWW36_005536</name>
</gene>
<feature type="compositionally biased region" description="Low complexity" evidence="7">
    <location>
        <begin position="56"/>
        <end position="69"/>
    </location>
</feature>
<dbReference type="PANTHER" id="PTHR18896">
    <property type="entry name" value="PHOSPHOLIPASE D"/>
    <property type="match status" value="1"/>
</dbReference>